<evidence type="ECO:0000256" key="1">
    <source>
        <dbReference type="ARBA" id="ARBA00004651"/>
    </source>
</evidence>
<dbReference type="AlphaFoldDB" id="A0A1I6CYT8"/>
<dbReference type="InterPro" id="IPR036197">
    <property type="entry name" value="NarG-like_sf"/>
</dbReference>
<dbReference type="RefSeq" id="WP_092481946.1">
    <property type="nucleotide sequence ID" value="NZ_FOYM01000003.1"/>
</dbReference>
<protein>
    <submittedName>
        <fullName evidence="11">Nitrate reductase gamma subunit</fullName>
    </submittedName>
</protein>
<dbReference type="OrthoDB" id="9769404at2"/>
<dbReference type="PANTHER" id="PTHR30598">
    <property type="entry name" value="NITRATE REDUCTASE PRIVATE CHAPERONE, REDOX ENZYME MATURATION PROTEIN REMP FAMILY"/>
    <property type="match status" value="1"/>
</dbReference>
<keyword evidence="5" id="KW-0249">Electron transport</keyword>
<dbReference type="SUPFAM" id="SSF103501">
    <property type="entry name" value="Respiratory nitrate reductase 1 gamma chain"/>
    <property type="match status" value="1"/>
</dbReference>
<evidence type="ECO:0000256" key="6">
    <source>
        <dbReference type="ARBA" id="ARBA00022989"/>
    </source>
</evidence>
<keyword evidence="8 9" id="KW-0472">Membrane</keyword>
<dbReference type="GO" id="GO:0009055">
    <property type="term" value="F:electron transfer activity"/>
    <property type="evidence" value="ECO:0007669"/>
    <property type="project" value="TreeGrafter"/>
</dbReference>
<dbReference type="EMBL" id="FOYM01000003">
    <property type="protein sequence ID" value="SFQ98404.1"/>
    <property type="molecule type" value="Genomic_DNA"/>
</dbReference>
<feature type="transmembrane region" description="Helical" evidence="9">
    <location>
        <begin position="155"/>
        <end position="173"/>
    </location>
</feature>
<evidence type="ECO:0000313" key="11">
    <source>
        <dbReference type="EMBL" id="SFQ98404.1"/>
    </source>
</evidence>
<keyword evidence="7" id="KW-0560">Oxidoreductase</keyword>
<evidence type="ECO:0000313" key="12">
    <source>
        <dbReference type="Proteomes" id="UP000199584"/>
    </source>
</evidence>
<evidence type="ECO:0000256" key="4">
    <source>
        <dbReference type="ARBA" id="ARBA00022692"/>
    </source>
</evidence>
<comment type="subcellular location">
    <subcellularLocation>
        <location evidence="1">Cell membrane</location>
        <topology evidence="1">Multi-pass membrane protein</topology>
    </subcellularLocation>
</comment>
<dbReference type="InterPro" id="IPR051936">
    <property type="entry name" value="Heme-iron_electron_transfer"/>
</dbReference>
<dbReference type="GO" id="GO:0020037">
    <property type="term" value="F:heme binding"/>
    <property type="evidence" value="ECO:0007669"/>
    <property type="project" value="TreeGrafter"/>
</dbReference>
<dbReference type="Proteomes" id="UP000199584">
    <property type="component" value="Unassembled WGS sequence"/>
</dbReference>
<feature type="domain" description="NarG-like" evidence="10">
    <location>
        <begin position="70"/>
        <end position="230"/>
    </location>
</feature>
<dbReference type="PANTHER" id="PTHR30598:SF3">
    <property type="entry name" value="RESPIRATORY NITRATE REDUCTASE 1 GAMMA CHAIN"/>
    <property type="match status" value="1"/>
</dbReference>
<evidence type="ECO:0000256" key="9">
    <source>
        <dbReference type="SAM" id="Phobius"/>
    </source>
</evidence>
<evidence type="ECO:0000256" key="3">
    <source>
        <dbReference type="ARBA" id="ARBA00022475"/>
    </source>
</evidence>
<proteinExistence type="predicted"/>
<accession>A0A1I6CYT8</accession>
<dbReference type="Gene3D" id="1.20.950.20">
    <property type="entry name" value="Transmembrane di-heme cytochromes, Chain C"/>
    <property type="match status" value="1"/>
</dbReference>
<dbReference type="GO" id="GO:0019645">
    <property type="term" value="P:anaerobic electron transport chain"/>
    <property type="evidence" value="ECO:0007669"/>
    <property type="project" value="TreeGrafter"/>
</dbReference>
<gene>
    <name evidence="11" type="ORF">SAMN05660706_10395</name>
</gene>
<organism evidence="11 12">
    <name type="scientific">Desulfoscipio geothermicus DSM 3669</name>
    <dbReference type="NCBI Taxonomy" id="1121426"/>
    <lineage>
        <taxon>Bacteria</taxon>
        <taxon>Bacillati</taxon>
        <taxon>Bacillota</taxon>
        <taxon>Clostridia</taxon>
        <taxon>Eubacteriales</taxon>
        <taxon>Desulfallaceae</taxon>
        <taxon>Desulfoscipio</taxon>
    </lineage>
</organism>
<sequence length="274" mass="30615">MKLLIGQILPYITVTLFTLGILYRLGRWAGARIIHNITLSPWLDTNGQVAVRIGSEAFLFRNLFKFDIGLWAGAFLMHFALLNILGGHIVGFGLLGEQFALIPGLGISPELSKEMSDLLGTVFGILLFVALLYLLYRRVAMEKVKLVTKTSDNLWLIYLLVLVGVGNIMRLFHPFHVEYELVRDYIVALALFQPVVNMELLNNGFFLVHYLLVQILLIVFPFSKLMHLFGMFAERWIVNRVYKDPAPGLPNVDVAAARKAGLGLPSGDAVEGGM</sequence>
<feature type="transmembrane region" description="Helical" evidence="9">
    <location>
        <begin position="115"/>
        <end position="135"/>
    </location>
</feature>
<reference evidence="12" key="1">
    <citation type="submission" date="2016-10" db="EMBL/GenBank/DDBJ databases">
        <authorList>
            <person name="Varghese N."/>
            <person name="Submissions S."/>
        </authorList>
    </citation>
    <scope>NUCLEOTIDE SEQUENCE [LARGE SCALE GENOMIC DNA]</scope>
    <source>
        <strain evidence="12">DSM 3669</strain>
    </source>
</reference>
<evidence type="ECO:0000256" key="8">
    <source>
        <dbReference type="ARBA" id="ARBA00023136"/>
    </source>
</evidence>
<dbReference type="Pfam" id="PF02665">
    <property type="entry name" value="Nitrate_red_gam"/>
    <property type="match status" value="1"/>
</dbReference>
<keyword evidence="3" id="KW-1003">Cell membrane</keyword>
<keyword evidence="2" id="KW-0813">Transport</keyword>
<evidence type="ECO:0000256" key="5">
    <source>
        <dbReference type="ARBA" id="ARBA00022982"/>
    </source>
</evidence>
<evidence type="ECO:0000256" key="7">
    <source>
        <dbReference type="ARBA" id="ARBA00023002"/>
    </source>
</evidence>
<dbReference type="InterPro" id="IPR023234">
    <property type="entry name" value="NarG-like_domain"/>
</dbReference>
<dbReference type="GO" id="GO:0005886">
    <property type="term" value="C:plasma membrane"/>
    <property type="evidence" value="ECO:0007669"/>
    <property type="project" value="UniProtKB-SubCell"/>
</dbReference>
<feature type="transmembrane region" description="Helical" evidence="9">
    <location>
        <begin position="68"/>
        <end position="95"/>
    </location>
</feature>
<keyword evidence="4 9" id="KW-0812">Transmembrane</keyword>
<keyword evidence="6 9" id="KW-1133">Transmembrane helix</keyword>
<dbReference type="STRING" id="39060.SAMN05660706_10395"/>
<evidence type="ECO:0000256" key="2">
    <source>
        <dbReference type="ARBA" id="ARBA00022448"/>
    </source>
</evidence>
<name>A0A1I6CYT8_9FIRM</name>
<dbReference type="GO" id="GO:0008940">
    <property type="term" value="F:nitrate reductase activity"/>
    <property type="evidence" value="ECO:0007669"/>
    <property type="project" value="TreeGrafter"/>
</dbReference>
<evidence type="ECO:0000259" key="10">
    <source>
        <dbReference type="Pfam" id="PF02665"/>
    </source>
</evidence>
<feature type="transmembrane region" description="Helical" evidence="9">
    <location>
        <begin position="204"/>
        <end position="222"/>
    </location>
</feature>
<feature type="transmembrane region" description="Helical" evidence="9">
    <location>
        <begin position="6"/>
        <end position="25"/>
    </location>
</feature>
<keyword evidence="12" id="KW-1185">Reference proteome</keyword>